<protein>
    <recommendedName>
        <fullName evidence="6">DUF554 domain-containing protein</fullName>
    </recommendedName>
</protein>
<accession>A0A150FR92</accession>
<dbReference type="PATRIC" id="fig|1121328.3.peg.1208"/>
<evidence type="ECO:0000256" key="1">
    <source>
        <dbReference type="SAM" id="Phobius"/>
    </source>
</evidence>
<feature type="transmembrane region" description="Helical" evidence="1">
    <location>
        <begin position="44"/>
        <end position="61"/>
    </location>
</feature>
<feature type="transmembrane region" description="Helical" evidence="1">
    <location>
        <begin position="67"/>
        <end position="89"/>
    </location>
</feature>
<evidence type="ECO:0000313" key="4">
    <source>
        <dbReference type="Proteomes" id="UP000092605"/>
    </source>
</evidence>
<dbReference type="Pfam" id="PF04474">
    <property type="entry name" value="DUF554"/>
    <property type="match status" value="1"/>
</dbReference>
<feature type="transmembrane region" description="Helical" evidence="1">
    <location>
        <begin position="216"/>
        <end position="236"/>
    </location>
</feature>
<gene>
    <name evidence="2" type="ORF">JWYL7_1199</name>
    <name evidence="3" type="ORF">SAMN05661008_01332</name>
</gene>
<organism evidence="2 4">
    <name type="scientific">Alkalithermobacter thermoalcaliphilus JW-YL-7 = DSM 7308</name>
    <dbReference type="NCBI Taxonomy" id="1121328"/>
    <lineage>
        <taxon>Bacteria</taxon>
        <taxon>Bacillati</taxon>
        <taxon>Bacillota</taxon>
        <taxon>Clostridia</taxon>
        <taxon>Peptostreptococcales</taxon>
        <taxon>Tepidibacteraceae</taxon>
        <taxon>Alkalithermobacter</taxon>
    </lineage>
</organism>
<keyword evidence="1" id="KW-0472">Membrane</keyword>
<evidence type="ECO:0000313" key="5">
    <source>
        <dbReference type="Proteomes" id="UP000323392"/>
    </source>
</evidence>
<dbReference type="PANTHER" id="PTHR36111">
    <property type="entry name" value="INNER MEMBRANE PROTEIN-RELATED"/>
    <property type="match status" value="1"/>
</dbReference>
<name>A0A150FR92_CLOPD</name>
<evidence type="ECO:0008006" key="6">
    <source>
        <dbReference type="Google" id="ProtNLM"/>
    </source>
</evidence>
<comment type="caution">
    <text evidence="2">The sequence shown here is derived from an EMBL/GenBank/DDBJ whole genome shotgun (WGS) entry which is preliminary data.</text>
</comment>
<dbReference type="PANTHER" id="PTHR36111:SF2">
    <property type="entry name" value="INNER MEMBRANE PROTEIN"/>
    <property type="match status" value="1"/>
</dbReference>
<evidence type="ECO:0000313" key="3">
    <source>
        <dbReference type="EMBL" id="SHL02657.1"/>
    </source>
</evidence>
<keyword evidence="1" id="KW-0812">Transmembrane</keyword>
<feature type="transmembrane region" description="Helical" evidence="1">
    <location>
        <begin position="190"/>
        <end position="210"/>
    </location>
</feature>
<sequence>MLLYFYNRGEKMLGTIVNAVAIVIGSIIGQLIKKLSPDKFNDTLMKGLALSVIFIGISGAMKSSNIILLIFSIAIGAIIGEILDIDALLNKFGNHIEKRFNVGRISQGFITATLIYCVGAMAIVGSIESGLTGNHATLYAKSTIDGLTAIIFSSSLGIGVMFSAISVIIYQGIITIGASFLKNILIDSTITQMSAVGSLLIMGIGFNMLGDFKIKLANLLPAIFIPLVYQLIITLFNI</sequence>
<dbReference type="InterPro" id="IPR007563">
    <property type="entry name" value="DUF554"/>
</dbReference>
<reference evidence="3 5" key="2">
    <citation type="submission" date="2016-11" db="EMBL/GenBank/DDBJ databases">
        <authorList>
            <person name="Varghese N."/>
            <person name="Submissions S."/>
        </authorList>
    </citation>
    <scope>NUCLEOTIDE SEQUENCE [LARGE SCALE GENOMIC DNA]</scope>
    <source>
        <strain evidence="3 5">DSM 7308</strain>
    </source>
</reference>
<feature type="transmembrane region" description="Helical" evidence="1">
    <location>
        <begin position="109"/>
        <end position="127"/>
    </location>
</feature>
<keyword evidence="1" id="KW-1133">Transmembrane helix</keyword>
<evidence type="ECO:0000313" key="2">
    <source>
        <dbReference type="EMBL" id="KXZ40124.1"/>
    </source>
</evidence>
<dbReference type="EMBL" id="LSFY01000001">
    <property type="protein sequence ID" value="KXZ40124.1"/>
    <property type="molecule type" value="Genomic_DNA"/>
</dbReference>
<proteinExistence type="predicted"/>
<dbReference type="STRING" id="1121328.JWYL7_1199"/>
<dbReference type="Proteomes" id="UP000323392">
    <property type="component" value="Unassembled WGS sequence"/>
</dbReference>
<keyword evidence="5" id="KW-1185">Reference proteome</keyword>
<dbReference type="EMBL" id="FRBG01000009">
    <property type="protein sequence ID" value="SHL02657.1"/>
    <property type="molecule type" value="Genomic_DNA"/>
</dbReference>
<dbReference type="Proteomes" id="UP000092605">
    <property type="component" value="Unassembled WGS sequence"/>
</dbReference>
<feature type="transmembrane region" description="Helical" evidence="1">
    <location>
        <begin position="12"/>
        <end position="32"/>
    </location>
</feature>
<reference evidence="2 4" key="1">
    <citation type="submission" date="2016-02" db="EMBL/GenBank/DDBJ databases">
        <title>Draft genome sequence for Clostridium paradoxum JW-YL-7.</title>
        <authorList>
            <person name="Utturkar S.M."/>
            <person name="Lancaster A."/>
            <person name="Poole F.L."/>
            <person name="Adams M.W."/>
            <person name="Brown S.D."/>
        </authorList>
    </citation>
    <scope>NUCLEOTIDE SEQUENCE [LARGE SCALE GENOMIC DNA]</scope>
    <source>
        <strain evidence="2 4">JW-YL-7</strain>
    </source>
</reference>
<feature type="transmembrane region" description="Helical" evidence="1">
    <location>
        <begin position="147"/>
        <end position="170"/>
    </location>
</feature>
<dbReference type="AlphaFoldDB" id="A0A150FR92"/>